<dbReference type="GeneID" id="106062468"/>
<dbReference type="PANTHER" id="PTHR24246:SF27">
    <property type="entry name" value="ADENOSINE RECEPTOR, ISOFORM A"/>
    <property type="match status" value="1"/>
</dbReference>
<evidence type="ECO:0000256" key="1">
    <source>
        <dbReference type="ARBA" id="ARBA00004651"/>
    </source>
</evidence>
<feature type="domain" description="G-protein coupled receptors family 1 profile" evidence="12">
    <location>
        <begin position="31"/>
        <end position="287"/>
    </location>
</feature>
<dbReference type="InterPro" id="IPR000276">
    <property type="entry name" value="GPCR_Rhodpsn"/>
</dbReference>
<evidence type="ECO:0000259" key="12">
    <source>
        <dbReference type="PROSITE" id="PS50262"/>
    </source>
</evidence>
<keyword evidence="2" id="KW-1003">Cell membrane</keyword>
<dbReference type="PROSITE" id="PS50262">
    <property type="entry name" value="G_PROTEIN_RECEP_F1_2"/>
    <property type="match status" value="1"/>
</dbReference>
<dbReference type="PROSITE" id="PS00237">
    <property type="entry name" value="G_PROTEIN_RECEP_F1_1"/>
    <property type="match status" value="1"/>
</dbReference>
<proteinExistence type="predicted"/>
<evidence type="ECO:0000256" key="4">
    <source>
        <dbReference type="ARBA" id="ARBA00022989"/>
    </source>
</evidence>
<dbReference type="GO" id="GO:0001609">
    <property type="term" value="F:G protein-coupled adenosine receptor activity"/>
    <property type="evidence" value="ECO:0007669"/>
    <property type="project" value="InterPro"/>
</dbReference>
<dbReference type="PRINTS" id="PR00237">
    <property type="entry name" value="GPCRRHODOPSN"/>
</dbReference>
<dbReference type="Gene3D" id="1.20.1070.10">
    <property type="entry name" value="Rhodopsin 7-helix transmembrane proteins"/>
    <property type="match status" value="1"/>
</dbReference>
<dbReference type="OrthoDB" id="9445642at2759"/>
<evidence type="ECO:0000256" key="8">
    <source>
        <dbReference type="ARBA" id="ARBA00023170"/>
    </source>
</evidence>
<dbReference type="GO" id="GO:0005886">
    <property type="term" value="C:plasma membrane"/>
    <property type="evidence" value="ECO:0007669"/>
    <property type="project" value="UniProtKB-SubCell"/>
</dbReference>
<keyword evidence="7" id="KW-1015">Disulfide bond</keyword>
<evidence type="ECO:0000256" key="7">
    <source>
        <dbReference type="ARBA" id="ARBA00023157"/>
    </source>
</evidence>
<comment type="subcellular location">
    <subcellularLocation>
        <location evidence="1">Cell membrane</location>
        <topology evidence="1">Multi-pass membrane protein</topology>
    </subcellularLocation>
</comment>
<dbReference type="Pfam" id="PF00001">
    <property type="entry name" value="7tm_1"/>
    <property type="match status" value="1"/>
</dbReference>
<protein>
    <submittedName>
        <fullName evidence="14">Adenosine receptor A3-like</fullName>
    </submittedName>
</protein>
<evidence type="ECO:0000313" key="13">
    <source>
        <dbReference type="Proteomes" id="UP001165740"/>
    </source>
</evidence>
<dbReference type="KEGG" id="bgt:106062468"/>
<feature type="transmembrane region" description="Helical" evidence="11">
    <location>
        <begin position="16"/>
        <end position="40"/>
    </location>
</feature>
<evidence type="ECO:0000313" key="14">
    <source>
        <dbReference type="RefSeq" id="XP_013076189.2"/>
    </source>
</evidence>
<dbReference type="Proteomes" id="UP001165740">
    <property type="component" value="Chromosome 3"/>
</dbReference>
<dbReference type="OMA" id="CCKETLA"/>
<keyword evidence="6 11" id="KW-0472">Membrane</keyword>
<feature type="transmembrane region" description="Helical" evidence="11">
    <location>
        <begin position="86"/>
        <end position="108"/>
    </location>
</feature>
<name>A0A9U8E8A9_BIOGL</name>
<evidence type="ECO:0000256" key="6">
    <source>
        <dbReference type="ARBA" id="ARBA00023136"/>
    </source>
</evidence>
<feature type="transmembrane region" description="Helical" evidence="11">
    <location>
        <begin position="171"/>
        <end position="196"/>
    </location>
</feature>
<evidence type="ECO:0000256" key="3">
    <source>
        <dbReference type="ARBA" id="ARBA00022692"/>
    </source>
</evidence>
<keyword evidence="3 11" id="KW-0812">Transmembrane</keyword>
<dbReference type="AlphaFoldDB" id="A0A9U8E8A9"/>
<keyword evidence="10" id="KW-0807">Transducer</keyword>
<feature type="transmembrane region" description="Helical" evidence="11">
    <location>
        <begin position="129"/>
        <end position="151"/>
    </location>
</feature>
<dbReference type="PANTHER" id="PTHR24246">
    <property type="entry name" value="OLFACTORY RECEPTOR AND ADENOSINE RECEPTOR"/>
    <property type="match status" value="1"/>
</dbReference>
<keyword evidence="4 11" id="KW-1133">Transmembrane helix</keyword>
<dbReference type="PRINTS" id="PR00424">
    <property type="entry name" value="ADENOSINER"/>
</dbReference>
<keyword evidence="8" id="KW-0675">Receptor</keyword>
<dbReference type="InterPro" id="IPR001634">
    <property type="entry name" value="Adenosn_rcpt"/>
</dbReference>
<reference evidence="14" key="1">
    <citation type="submission" date="2025-08" db="UniProtKB">
        <authorList>
            <consortium name="RefSeq"/>
        </authorList>
    </citation>
    <scope>IDENTIFICATION</scope>
</reference>
<dbReference type="SMART" id="SM01381">
    <property type="entry name" value="7TM_GPCR_Srsx"/>
    <property type="match status" value="1"/>
</dbReference>
<evidence type="ECO:0000256" key="5">
    <source>
        <dbReference type="ARBA" id="ARBA00023040"/>
    </source>
</evidence>
<sequence>MLEQETSLNLNLNDSLYLSAEIMIGILTVCGNSLVLLTVYSSQNLHSTSNMFLCNLAAADICVGMFVAPSAMLTHYGIPSNYYGCVFLNCIVITFCDASILMLLVIAADRFIAIRLPFEYQRVVSMNRVQTVNITVWVVSIILGIFPMIGWRHPPKEIQFCSFKDVTKLEYMVYIQFFGVVLTSFTAMLVSNVYIFTVVRKHIQQIESIRDVLGLQPDQNFQRSYIRDLKTAKSLALMLVVFSHCWLPIGILNTALLYCDGCSFSPSMILMATSLSHANSFVNPLLYSTSNSSIRHAMWKLLFSDKDLETKQSSLEFISRMQTLHHNSARIKSSHSLVQTTCTASLATERDSESKGYAEYNLGEVSTTIF</sequence>
<dbReference type="SUPFAM" id="SSF81321">
    <property type="entry name" value="Family A G protein-coupled receptor-like"/>
    <property type="match status" value="1"/>
</dbReference>
<organism evidence="13 14">
    <name type="scientific">Biomphalaria glabrata</name>
    <name type="common">Bloodfluke planorb</name>
    <name type="synonym">Freshwater snail</name>
    <dbReference type="NCBI Taxonomy" id="6526"/>
    <lineage>
        <taxon>Eukaryota</taxon>
        <taxon>Metazoa</taxon>
        <taxon>Spiralia</taxon>
        <taxon>Lophotrochozoa</taxon>
        <taxon>Mollusca</taxon>
        <taxon>Gastropoda</taxon>
        <taxon>Heterobranchia</taxon>
        <taxon>Euthyneura</taxon>
        <taxon>Panpulmonata</taxon>
        <taxon>Hygrophila</taxon>
        <taxon>Lymnaeoidea</taxon>
        <taxon>Planorbidae</taxon>
        <taxon>Biomphalaria</taxon>
    </lineage>
</organism>
<dbReference type="RefSeq" id="XP_013076189.2">
    <property type="nucleotide sequence ID" value="XM_013220735.2"/>
</dbReference>
<evidence type="ECO:0000256" key="2">
    <source>
        <dbReference type="ARBA" id="ARBA00022475"/>
    </source>
</evidence>
<dbReference type="InterPro" id="IPR017452">
    <property type="entry name" value="GPCR_Rhodpsn_7TM"/>
</dbReference>
<keyword evidence="5" id="KW-0297">G-protein coupled receptor</keyword>
<evidence type="ECO:0000256" key="10">
    <source>
        <dbReference type="ARBA" id="ARBA00023224"/>
    </source>
</evidence>
<gene>
    <name evidence="14" type="primary">LOC106062468</name>
</gene>
<feature type="transmembrane region" description="Helical" evidence="11">
    <location>
        <begin position="235"/>
        <end position="258"/>
    </location>
</feature>
<keyword evidence="9" id="KW-0325">Glycoprotein</keyword>
<accession>A0A9U8E8A9</accession>
<evidence type="ECO:0000256" key="11">
    <source>
        <dbReference type="SAM" id="Phobius"/>
    </source>
</evidence>
<feature type="transmembrane region" description="Helical" evidence="11">
    <location>
        <begin position="52"/>
        <end position="74"/>
    </location>
</feature>
<evidence type="ECO:0000256" key="9">
    <source>
        <dbReference type="ARBA" id="ARBA00023180"/>
    </source>
</evidence>
<keyword evidence="13" id="KW-1185">Reference proteome</keyword>